<dbReference type="SUPFAM" id="SSF53474">
    <property type="entry name" value="alpha/beta-Hydrolases"/>
    <property type="match status" value="1"/>
</dbReference>
<dbReference type="RefSeq" id="WP_113868989.1">
    <property type="nucleotide sequence ID" value="NZ_BAABQN010000014.1"/>
</dbReference>
<dbReference type="PANTHER" id="PTHR42916:SF1">
    <property type="entry name" value="PROTEIN PHYLLO, CHLOROPLASTIC"/>
    <property type="match status" value="1"/>
</dbReference>
<dbReference type="GO" id="GO:0009234">
    <property type="term" value="P:menaquinone biosynthetic process"/>
    <property type="evidence" value="ECO:0007669"/>
    <property type="project" value="UniProtKB-UniRule"/>
</dbReference>
<comment type="similarity">
    <text evidence="3">Belongs to the AB hydrolase superfamily. MenH family.</text>
</comment>
<keyword evidence="1 3" id="KW-0474">Menaquinone biosynthesis</keyword>
<dbReference type="AlphaFoldDB" id="A0A366E9H6"/>
<accession>A0A366E9H6</accession>
<dbReference type="NCBIfam" id="TIGR03695">
    <property type="entry name" value="menH_SHCHC"/>
    <property type="match status" value="1"/>
</dbReference>
<comment type="function">
    <text evidence="3">Catalyzes a proton abstraction reaction that results in 2,5-elimination of pyruvate from 2-succinyl-5-enolpyruvyl-6-hydroxy-3-cyclohexene-1-carboxylate (SEPHCHC) and the formation of 2-succinyl-6-hydroxy-2,4-cyclohexadiene-1-carboxylate (SHCHC).</text>
</comment>
<proteinExistence type="inferred from homology"/>
<gene>
    <name evidence="3" type="primary">menH</name>
    <name evidence="5" type="ORF">DES48_106147</name>
</gene>
<dbReference type="Pfam" id="PF00561">
    <property type="entry name" value="Abhydrolase_1"/>
    <property type="match status" value="1"/>
</dbReference>
<comment type="subunit">
    <text evidence="3">Monomer.</text>
</comment>
<sequence length="270" mass="30787">MYLTVSKQQYWLETYGDKEATPVVFLHGFTGSYKTWKETIEMFGGTHWCIAIDLPGHGKSQIDRPIRMETFCDHLAQLLDELAIDKAHFVGYSMGGRTVLSFAMLHPERVRSLTLESASPGLESIEEQMARQTKDEALAEEMETQGMAWFVNYWEKIALFSSQQQLTTVEKRRIKEERLSQTASGLAASLRGMGTGVQPSWWDKLATLTMPVSLIVGEWDKKFVMIAYEMKKHCQPANLHIVSEAGHAIHVEQTEKFATMVKDFITRMEE</sequence>
<comment type="pathway">
    <text evidence="3">Quinol/quinone metabolism; 1,4-dihydroxy-2-naphthoate biosynthesis; 1,4-dihydroxy-2-naphthoate from chorismate: step 3/7.</text>
</comment>
<comment type="catalytic activity">
    <reaction evidence="3">
        <text>5-enolpyruvoyl-6-hydroxy-2-succinyl-cyclohex-3-ene-1-carboxylate = (1R,6R)-6-hydroxy-2-succinyl-cyclohexa-2,4-diene-1-carboxylate + pyruvate</text>
        <dbReference type="Rhea" id="RHEA:25597"/>
        <dbReference type="ChEBI" id="CHEBI:15361"/>
        <dbReference type="ChEBI" id="CHEBI:58689"/>
        <dbReference type="ChEBI" id="CHEBI:58818"/>
        <dbReference type="EC" id="4.2.99.20"/>
    </reaction>
</comment>
<protein>
    <recommendedName>
        <fullName evidence="3">Putative 2-succinyl-6-hydroxy-2,4-cyclohexadiene-1-carboxylate synthase</fullName>
        <shortName evidence="3">SHCHC synthase</shortName>
        <ecNumber evidence="3">4.2.99.20</ecNumber>
    </recommendedName>
</protein>
<evidence type="ECO:0000313" key="6">
    <source>
        <dbReference type="Proteomes" id="UP000252254"/>
    </source>
</evidence>
<dbReference type="InterPro" id="IPR022485">
    <property type="entry name" value="SHCHC_synthase_MenH"/>
</dbReference>
<dbReference type="EC" id="4.2.99.20" evidence="3"/>
<reference evidence="5 6" key="1">
    <citation type="submission" date="2018-06" db="EMBL/GenBank/DDBJ databases">
        <title>Genomic Encyclopedia of Type Strains, Phase IV (KMG-IV): sequencing the most valuable type-strain genomes for metagenomic binning, comparative biology and taxonomic classification.</title>
        <authorList>
            <person name="Goeker M."/>
        </authorList>
    </citation>
    <scope>NUCLEOTIDE SEQUENCE [LARGE SCALE GENOMIC DNA]</scope>
    <source>
        <strain evidence="5 6">DSM 15140</strain>
    </source>
</reference>
<dbReference type="HAMAP" id="MF_01660">
    <property type="entry name" value="MenH"/>
    <property type="match status" value="1"/>
</dbReference>
<name>A0A366E9H6_9BACI</name>
<dbReference type="UniPathway" id="UPA00079"/>
<evidence type="ECO:0000256" key="2">
    <source>
        <dbReference type="ARBA" id="ARBA00023239"/>
    </source>
</evidence>
<dbReference type="GO" id="GO:0070205">
    <property type="term" value="F:2-succinyl-6-hydroxy-2,4-cyclohexadiene-1-carboxylate synthase activity"/>
    <property type="evidence" value="ECO:0007669"/>
    <property type="project" value="UniProtKB-UniRule"/>
</dbReference>
<evidence type="ECO:0000259" key="4">
    <source>
        <dbReference type="Pfam" id="PF00561"/>
    </source>
</evidence>
<evidence type="ECO:0000256" key="1">
    <source>
        <dbReference type="ARBA" id="ARBA00022428"/>
    </source>
</evidence>
<dbReference type="InterPro" id="IPR000639">
    <property type="entry name" value="Epox_hydrolase-like"/>
</dbReference>
<dbReference type="InterPro" id="IPR000073">
    <property type="entry name" value="AB_hydrolase_1"/>
</dbReference>
<dbReference type="OrthoDB" id="9808398at2"/>
<comment type="pathway">
    <text evidence="3">Quinol/quinone metabolism; menaquinone biosynthesis.</text>
</comment>
<dbReference type="Gene3D" id="3.40.50.1820">
    <property type="entry name" value="alpha/beta hydrolase"/>
    <property type="match status" value="1"/>
</dbReference>
<evidence type="ECO:0000256" key="3">
    <source>
        <dbReference type="HAMAP-Rule" id="MF_01660"/>
    </source>
</evidence>
<comment type="caution">
    <text evidence="5">The sequence shown here is derived from an EMBL/GenBank/DDBJ whole genome shotgun (WGS) entry which is preliminary data.</text>
</comment>
<evidence type="ECO:0000313" key="5">
    <source>
        <dbReference type="EMBL" id="RBO98124.1"/>
    </source>
</evidence>
<dbReference type="InterPro" id="IPR029058">
    <property type="entry name" value="AB_hydrolase_fold"/>
</dbReference>
<dbReference type="Proteomes" id="UP000252254">
    <property type="component" value="Unassembled WGS sequence"/>
</dbReference>
<dbReference type="EMBL" id="QNRI01000006">
    <property type="protein sequence ID" value="RBO98124.1"/>
    <property type="molecule type" value="Genomic_DNA"/>
</dbReference>
<dbReference type="PANTHER" id="PTHR42916">
    <property type="entry name" value="2-SUCCINYL-5-ENOLPYRUVYL-6-HYDROXY-3-CYCLOHEXENE-1-CARBOXYLATE SYNTHASE"/>
    <property type="match status" value="1"/>
</dbReference>
<feature type="domain" description="AB hydrolase-1" evidence="4">
    <location>
        <begin position="22"/>
        <end position="252"/>
    </location>
</feature>
<dbReference type="PRINTS" id="PR00412">
    <property type="entry name" value="EPOXHYDRLASE"/>
</dbReference>
<dbReference type="UniPathway" id="UPA01057">
    <property type="reaction ID" value="UER00900"/>
</dbReference>
<keyword evidence="6" id="KW-1185">Reference proteome</keyword>
<dbReference type="PRINTS" id="PR00111">
    <property type="entry name" value="ABHYDROLASE"/>
</dbReference>
<keyword evidence="2 3" id="KW-0456">Lyase</keyword>
<organism evidence="5 6">
    <name type="scientific">Paraliobacillus ryukyuensis</name>
    <dbReference type="NCBI Taxonomy" id="200904"/>
    <lineage>
        <taxon>Bacteria</taxon>
        <taxon>Bacillati</taxon>
        <taxon>Bacillota</taxon>
        <taxon>Bacilli</taxon>
        <taxon>Bacillales</taxon>
        <taxon>Bacillaceae</taxon>
        <taxon>Paraliobacillus</taxon>
    </lineage>
</organism>
<dbReference type="STRING" id="200904.GCA_900168775_00966"/>